<proteinExistence type="predicted"/>
<accession>B0N322</accession>
<dbReference type="EMBL" id="ABFX02000004">
    <property type="protein sequence ID" value="EDS18844.1"/>
    <property type="molecule type" value="Genomic_DNA"/>
</dbReference>
<evidence type="ECO:0000313" key="2">
    <source>
        <dbReference type="EMBL" id="EDS18844.1"/>
    </source>
</evidence>
<keyword evidence="1" id="KW-1133">Transmembrane helix</keyword>
<name>B0N322_9FIRM</name>
<reference evidence="2" key="2">
    <citation type="submission" date="2014-06" db="EMBL/GenBank/DDBJ databases">
        <title>Draft genome sequence of Clostridium ramosum(DSM 1402).</title>
        <authorList>
            <person name="Sudarsanam P."/>
            <person name="Ley R."/>
            <person name="Guruge J."/>
            <person name="Turnbaugh P.J."/>
            <person name="Mahowald M."/>
            <person name="Liep D."/>
            <person name="Gordon J."/>
        </authorList>
    </citation>
    <scope>NUCLEOTIDE SEQUENCE</scope>
    <source>
        <strain evidence="2">DSM 1402</strain>
    </source>
</reference>
<evidence type="ECO:0000256" key="1">
    <source>
        <dbReference type="SAM" id="Phobius"/>
    </source>
</evidence>
<keyword evidence="1" id="KW-0812">Transmembrane</keyword>
<gene>
    <name evidence="2" type="ORF">CLORAM_00840</name>
</gene>
<dbReference type="Proteomes" id="UP000005798">
    <property type="component" value="Unassembled WGS sequence"/>
</dbReference>
<dbReference type="HOGENOM" id="CLU_3183505_0_0_9"/>
<keyword evidence="1" id="KW-0472">Membrane</keyword>
<keyword evidence="3" id="KW-1185">Reference proteome</keyword>
<sequence>MAFILLSNIFTCFSNYFHFYFLFQLIFNVFESTFKIKIKKMAYSAI</sequence>
<comment type="caution">
    <text evidence="2">The sequence shown here is derived from an EMBL/GenBank/DDBJ whole genome shotgun (WGS) entry which is preliminary data.</text>
</comment>
<feature type="transmembrane region" description="Helical" evidence="1">
    <location>
        <begin position="6"/>
        <end position="30"/>
    </location>
</feature>
<evidence type="ECO:0000313" key="3">
    <source>
        <dbReference type="Proteomes" id="UP000005798"/>
    </source>
</evidence>
<organism evidence="2 3">
    <name type="scientific">Thomasclavelia ramosa DSM 1402</name>
    <dbReference type="NCBI Taxonomy" id="445974"/>
    <lineage>
        <taxon>Bacteria</taxon>
        <taxon>Bacillati</taxon>
        <taxon>Bacillota</taxon>
        <taxon>Erysipelotrichia</taxon>
        <taxon>Erysipelotrichales</taxon>
        <taxon>Coprobacillaceae</taxon>
        <taxon>Thomasclavelia</taxon>
    </lineage>
</organism>
<dbReference type="AlphaFoldDB" id="B0N322"/>
<protein>
    <submittedName>
        <fullName evidence="2">Uncharacterized protein</fullName>
    </submittedName>
</protein>
<reference evidence="2" key="1">
    <citation type="submission" date="2007-11" db="EMBL/GenBank/DDBJ databases">
        <authorList>
            <person name="Fulton L."/>
            <person name="Clifton S."/>
            <person name="Fulton B."/>
            <person name="Xu J."/>
            <person name="Minx P."/>
            <person name="Pepin K.H."/>
            <person name="Johnson M."/>
            <person name="Thiruvilangam P."/>
            <person name="Bhonagiri V."/>
            <person name="Nash W.E."/>
            <person name="Mardis E.R."/>
            <person name="Wilson R.K."/>
        </authorList>
    </citation>
    <scope>NUCLEOTIDE SEQUENCE [LARGE SCALE GENOMIC DNA]</scope>
    <source>
        <strain evidence="2">DSM 1402</strain>
    </source>
</reference>